<dbReference type="Gene3D" id="3.80.10.10">
    <property type="entry name" value="Ribonuclease Inhibitor"/>
    <property type="match status" value="1"/>
</dbReference>
<organism evidence="11 12">
    <name type="scientific">Mytilus galloprovincialis</name>
    <name type="common">Mediterranean mussel</name>
    <dbReference type="NCBI Taxonomy" id="29158"/>
    <lineage>
        <taxon>Eukaryota</taxon>
        <taxon>Metazoa</taxon>
        <taxon>Spiralia</taxon>
        <taxon>Lophotrochozoa</taxon>
        <taxon>Mollusca</taxon>
        <taxon>Bivalvia</taxon>
        <taxon>Autobranchia</taxon>
        <taxon>Pteriomorphia</taxon>
        <taxon>Mytilida</taxon>
        <taxon>Mytiloidea</taxon>
        <taxon>Mytilidae</taxon>
        <taxon>Mytilinae</taxon>
        <taxon>Mytilus</taxon>
    </lineage>
</organism>
<evidence type="ECO:0000256" key="4">
    <source>
        <dbReference type="ARBA" id="ARBA00022692"/>
    </source>
</evidence>
<keyword evidence="4 9" id="KW-0812">Transmembrane</keyword>
<dbReference type="GO" id="GO:0038023">
    <property type="term" value="F:signaling receptor activity"/>
    <property type="evidence" value="ECO:0007669"/>
    <property type="project" value="TreeGrafter"/>
</dbReference>
<protein>
    <submittedName>
        <fullName evidence="11">Toll-like receptor 1</fullName>
    </submittedName>
</protein>
<dbReference type="GO" id="GO:0005886">
    <property type="term" value="C:plasma membrane"/>
    <property type="evidence" value="ECO:0007669"/>
    <property type="project" value="TreeGrafter"/>
</dbReference>
<dbReference type="AlphaFoldDB" id="A0A8B6FMW7"/>
<dbReference type="InterPro" id="IPR035897">
    <property type="entry name" value="Toll_tir_struct_dom_sf"/>
</dbReference>
<comment type="subcellular location">
    <subcellularLocation>
        <location evidence="1">Membrane</location>
        <topology evidence="1">Single-pass membrane protein</topology>
    </subcellularLocation>
</comment>
<dbReference type="InterPro" id="IPR000157">
    <property type="entry name" value="TIR_dom"/>
</dbReference>
<dbReference type="PROSITE" id="PS50104">
    <property type="entry name" value="TIR"/>
    <property type="match status" value="1"/>
</dbReference>
<proteinExistence type="inferred from homology"/>
<dbReference type="InterPro" id="IPR001611">
    <property type="entry name" value="Leu-rich_rpt"/>
</dbReference>
<comment type="caution">
    <text evidence="11">The sequence shown here is derived from an EMBL/GenBank/DDBJ whole genome shotgun (WGS) entry which is preliminary data.</text>
</comment>
<comment type="similarity">
    <text evidence="2">Belongs to the Toll-like receptor family.</text>
</comment>
<evidence type="ECO:0000256" key="3">
    <source>
        <dbReference type="ARBA" id="ARBA00022614"/>
    </source>
</evidence>
<dbReference type="OrthoDB" id="1421090at2759"/>
<dbReference type="SUPFAM" id="SSF52058">
    <property type="entry name" value="L domain-like"/>
    <property type="match status" value="1"/>
</dbReference>
<dbReference type="SMART" id="SM00082">
    <property type="entry name" value="LRRCT"/>
    <property type="match status" value="1"/>
</dbReference>
<evidence type="ECO:0000256" key="8">
    <source>
        <dbReference type="ARBA" id="ARBA00023170"/>
    </source>
</evidence>
<keyword evidence="7 9" id="KW-0472">Membrane</keyword>
<dbReference type="SMART" id="SM00255">
    <property type="entry name" value="TIR"/>
    <property type="match status" value="1"/>
</dbReference>
<dbReference type="PANTHER" id="PTHR24365">
    <property type="entry name" value="TOLL-LIKE RECEPTOR"/>
    <property type="match status" value="1"/>
</dbReference>
<keyword evidence="3" id="KW-0433">Leucine-rich repeat</keyword>
<dbReference type="GO" id="GO:0007165">
    <property type="term" value="P:signal transduction"/>
    <property type="evidence" value="ECO:0007669"/>
    <property type="project" value="InterPro"/>
</dbReference>
<accession>A0A8B6FMW7</accession>
<reference evidence="11" key="1">
    <citation type="submission" date="2018-11" db="EMBL/GenBank/DDBJ databases">
        <authorList>
            <person name="Alioto T."/>
            <person name="Alioto T."/>
        </authorList>
    </citation>
    <scope>NUCLEOTIDE SEQUENCE</scope>
</reference>
<evidence type="ECO:0000256" key="6">
    <source>
        <dbReference type="ARBA" id="ARBA00022989"/>
    </source>
</evidence>
<feature type="transmembrane region" description="Helical" evidence="9">
    <location>
        <begin position="466"/>
        <end position="486"/>
    </location>
</feature>
<dbReference type="Pfam" id="PF01582">
    <property type="entry name" value="TIR"/>
    <property type="match status" value="1"/>
</dbReference>
<evidence type="ECO:0000256" key="5">
    <source>
        <dbReference type="ARBA" id="ARBA00022729"/>
    </source>
</evidence>
<dbReference type="PROSITE" id="PS51450">
    <property type="entry name" value="LRR"/>
    <property type="match status" value="1"/>
</dbReference>
<feature type="domain" description="TIR" evidence="10">
    <location>
        <begin position="515"/>
        <end position="652"/>
    </location>
</feature>
<name>A0A8B6FMW7_MYTGA</name>
<dbReference type="InterPro" id="IPR032675">
    <property type="entry name" value="LRR_dom_sf"/>
</dbReference>
<dbReference type="Gene3D" id="3.40.50.10140">
    <property type="entry name" value="Toll/interleukin-1 receptor homology (TIR) domain"/>
    <property type="match status" value="1"/>
</dbReference>
<keyword evidence="6 9" id="KW-1133">Transmembrane helix</keyword>
<dbReference type="PRINTS" id="PR01537">
    <property type="entry name" value="INTRLKN1R1F"/>
</dbReference>
<evidence type="ECO:0000256" key="7">
    <source>
        <dbReference type="ARBA" id="ARBA00023136"/>
    </source>
</evidence>
<evidence type="ECO:0000259" key="10">
    <source>
        <dbReference type="PROSITE" id="PS50104"/>
    </source>
</evidence>
<keyword evidence="5" id="KW-0732">Signal</keyword>
<dbReference type="SUPFAM" id="SSF52200">
    <property type="entry name" value="Toll/Interleukin receptor TIR domain"/>
    <property type="match status" value="1"/>
</dbReference>
<keyword evidence="8 11" id="KW-0675">Receptor</keyword>
<dbReference type="EMBL" id="UYJE01007033">
    <property type="protein sequence ID" value="VDI51159.1"/>
    <property type="molecule type" value="Genomic_DNA"/>
</dbReference>
<dbReference type="FunFam" id="3.40.50.10140:FF:000026">
    <property type="entry name" value="Toll-like receptor 2"/>
    <property type="match status" value="1"/>
</dbReference>
<evidence type="ECO:0000256" key="1">
    <source>
        <dbReference type="ARBA" id="ARBA00004167"/>
    </source>
</evidence>
<dbReference type="Proteomes" id="UP000596742">
    <property type="component" value="Unassembled WGS sequence"/>
</dbReference>
<evidence type="ECO:0000313" key="11">
    <source>
        <dbReference type="EMBL" id="VDI51159.1"/>
    </source>
</evidence>
<gene>
    <name evidence="11" type="ORF">MGAL_10B001989</name>
</gene>
<evidence type="ECO:0000256" key="9">
    <source>
        <dbReference type="SAM" id="Phobius"/>
    </source>
</evidence>
<evidence type="ECO:0000313" key="12">
    <source>
        <dbReference type="Proteomes" id="UP000596742"/>
    </source>
</evidence>
<evidence type="ECO:0000256" key="2">
    <source>
        <dbReference type="ARBA" id="ARBA00009634"/>
    </source>
</evidence>
<dbReference type="InterPro" id="IPR000483">
    <property type="entry name" value="Cys-rich_flank_reg_C"/>
</dbReference>
<sequence length="681" mass="78661">MYQILILVFFNGHQCFGQATGDNKNTFGNFSKSINEMTFDMESNETMTTALPQTFPNFKIPDFKNFPRNGTASSSITLNITNANDTAILHFVPFTWRHICSSELEQTSSFNVSISCFVGKNDTLRFKTFRNFSNNTIKFDENVRFTLLITCEDGGEISLPQFARARLLRSLTVFGCKLLDYFSEATDHSIDLIPDHTEKYALINCLVIFERQDFIDSLRNKEESKTHRCGPTNATEIILRNVTNVFLKIENITEHPPEGVISKSAISHRIHHMKNSISCIYKNLLYYEKSYAPDMARWTLLKIFQSSAYESIQVFNFSFGGLVDIPSNFREWRVPYQHLKYVDLTHNKITDIGDIANHASQSEDSSNGTIDLRHNQIKTVSVKDIGPLMQYDLLTVDIRDNPFDCICEMKEFVEFMKLKFYLVPPKYHYLSNLTCETPKAVHGEKIIDLSLEQIGCEIRKTSFLEGPVIVLSVFIIVFTVATILGIRYRKEIVILTYTRFNILLPCRQKGVDIDKQYDAFIAYSEADTTWVVHTLSKRLENPDNPQRFSLCLHHRDFMVGAAISDNIIYSVENSRHTVIIVSKHFLKSEWCRMEFRTALHQSLLEKKRHLIIVLLEDIPANDIEPELKRCMQTLTYVKTDDRWFWDKLVYALSDWSKKSHSKTDIANLKLEELENGNKPTT</sequence>
<keyword evidence="12" id="KW-1185">Reference proteome</keyword>
<dbReference type="PANTHER" id="PTHR24365:SF541">
    <property type="entry name" value="PROTEIN TOLL-RELATED"/>
    <property type="match status" value="1"/>
</dbReference>